<proteinExistence type="predicted"/>
<evidence type="ECO:0000256" key="1">
    <source>
        <dbReference type="PROSITE-ProRule" id="PRU00339"/>
    </source>
</evidence>
<dbReference type="EMBL" id="CP088156">
    <property type="protein sequence ID" value="UFZ04392.1"/>
    <property type="molecule type" value="Genomic_DNA"/>
</dbReference>
<evidence type="ECO:0000313" key="2">
    <source>
        <dbReference type="EMBL" id="UFZ04392.1"/>
    </source>
</evidence>
<dbReference type="Proteomes" id="UP001431010">
    <property type="component" value="Chromosome"/>
</dbReference>
<accession>A0ABY3RBH6</accession>
<organism evidence="2 3">
    <name type="scientific">Bradyrhizobium ontarionense</name>
    <dbReference type="NCBI Taxonomy" id="2898149"/>
    <lineage>
        <taxon>Bacteria</taxon>
        <taxon>Pseudomonadati</taxon>
        <taxon>Pseudomonadota</taxon>
        <taxon>Alphaproteobacteria</taxon>
        <taxon>Hyphomicrobiales</taxon>
        <taxon>Nitrobacteraceae</taxon>
        <taxon>Bradyrhizobium</taxon>
    </lineage>
</organism>
<protein>
    <submittedName>
        <fullName evidence="2">TIGR04372 family glycosyltransferase</fullName>
    </submittedName>
</protein>
<dbReference type="PROSITE" id="PS50005">
    <property type="entry name" value="TPR"/>
    <property type="match status" value="1"/>
</dbReference>
<dbReference type="RefSeq" id="WP_231320649.1">
    <property type="nucleotide sequence ID" value="NZ_CP088156.1"/>
</dbReference>
<sequence>MTMRAPIGSLRHRLSKRRAATAALSRTVPTVRPSPQAPQGGWSPRVWLTTSAFRLYAFLSARRRQLLPLTTRAANLVDRKFIVAPAGATLLRLMERLLARGSLLGNLLARLTLTGLAAAAQVHLAASRKPSALRAVRLLNLIFREQVRTRSGVGAQAYFTTLALCGAYDRIVREAPGPESIDRFAINFAVGVAHMYRGNLPVAAHFLGAAAASGDSNALRKLGAVHALSRDHVQAAACFKASVERDPRSVMAHQNYAGGYDPSTYTPSAWELENAGELLIYDNLIQLGENFYHQGRYDDTFRCYQAALDHQDALARKWSIPDALVRRIAASSSSFDPTLPVRLLGYEWVTLIGHIGFIDCHLRMAALGMLPRANYVLLAPPGKVVNQPFLRLFAPHVSIIEDPALVDDLLPYQRLVGDQFIAVRGSNGLAEPWAHAASRAQVAWAEQQRGPIVKVPAELMATGAARLRAAGVTTDWFVAMHIREGGYHGDGPGTTRQHRSANVGDYLEAIAAIAARGGTVVRLGDRSMTPLGGVAGVFDYAHSNIKSAEMDLFLCAAARFFVGTTSGLTTAVQALGTPMLLVNCISNDCQFWHERTDFTVRPVYDRRARRYLSLRETYRQPLQALLIDTAVLERHGLEIHPNSAGDITAAVRYKLDCLEGADRPLRAGGPQLERYRTALGDNPYNFGASLPVPAFLARLPELLD</sequence>
<gene>
    <name evidence="2" type="ORF">LQG66_35290</name>
</gene>
<evidence type="ECO:0000313" key="3">
    <source>
        <dbReference type="Proteomes" id="UP001431010"/>
    </source>
</evidence>
<dbReference type="InterPro" id="IPR019734">
    <property type="entry name" value="TPR_rpt"/>
</dbReference>
<keyword evidence="3" id="KW-1185">Reference proteome</keyword>
<dbReference type="SUPFAM" id="SSF48452">
    <property type="entry name" value="TPR-like"/>
    <property type="match status" value="1"/>
</dbReference>
<keyword evidence="1" id="KW-0802">TPR repeat</keyword>
<dbReference type="NCBIfam" id="TIGR04372">
    <property type="entry name" value="glycosyl_04372"/>
    <property type="match status" value="1"/>
</dbReference>
<dbReference type="Gene3D" id="1.25.40.10">
    <property type="entry name" value="Tetratricopeptide repeat domain"/>
    <property type="match status" value="1"/>
</dbReference>
<feature type="repeat" description="TPR" evidence="1">
    <location>
        <begin position="216"/>
        <end position="249"/>
    </location>
</feature>
<dbReference type="SMART" id="SM00028">
    <property type="entry name" value="TPR"/>
    <property type="match status" value="2"/>
</dbReference>
<dbReference type="InterPro" id="IPR011990">
    <property type="entry name" value="TPR-like_helical_dom_sf"/>
</dbReference>
<name>A0ABY3RBH6_9BRAD</name>
<dbReference type="InterPro" id="IPR030808">
    <property type="entry name" value="Glycosyl_04372"/>
</dbReference>
<reference evidence="2" key="1">
    <citation type="journal article" date="2024" name="Antonie Van Leeuwenhoek">
        <title>Bradyrhizobium ontarionense sp. nov., a novel bacterial symbiont isolated from Aeschynomene indica (Indian jointvetch), harbours photosynthesis, nitrogen fixation and nitrous oxide (N2O) reductase genes.</title>
        <authorList>
            <person name="Bromfield E.S.P."/>
            <person name="Cloutier S."/>
        </authorList>
    </citation>
    <scope>NUCLEOTIDE SEQUENCE</scope>
    <source>
        <strain evidence="2">A19</strain>
    </source>
</reference>